<dbReference type="OrthoDB" id="9983560at2759"/>
<dbReference type="InterPro" id="IPR036318">
    <property type="entry name" value="FAD-bd_PCMH-like_sf"/>
</dbReference>
<dbReference type="EMBL" id="MU155249">
    <property type="protein sequence ID" value="KAF9477860.1"/>
    <property type="molecule type" value="Genomic_DNA"/>
</dbReference>
<dbReference type="InterPro" id="IPR012951">
    <property type="entry name" value="BBE"/>
</dbReference>
<dbReference type="GO" id="GO:0071949">
    <property type="term" value="F:FAD binding"/>
    <property type="evidence" value="ECO:0007669"/>
    <property type="project" value="InterPro"/>
</dbReference>
<organism evidence="5 6">
    <name type="scientific">Pholiota conissans</name>
    <dbReference type="NCBI Taxonomy" id="109636"/>
    <lineage>
        <taxon>Eukaryota</taxon>
        <taxon>Fungi</taxon>
        <taxon>Dikarya</taxon>
        <taxon>Basidiomycota</taxon>
        <taxon>Agaricomycotina</taxon>
        <taxon>Agaricomycetes</taxon>
        <taxon>Agaricomycetidae</taxon>
        <taxon>Agaricales</taxon>
        <taxon>Agaricineae</taxon>
        <taxon>Strophariaceae</taxon>
        <taxon>Pholiota</taxon>
    </lineage>
</organism>
<evidence type="ECO:0000256" key="1">
    <source>
        <dbReference type="ARBA" id="ARBA00005466"/>
    </source>
</evidence>
<feature type="domain" description="FAD-binding PCMH-type" evidence="4">
    <location>
        <begin position="124"/>
        <end position="306"/>
    </location>
</feature>
<evidence type="ECO:0000256" key="2">
    <source>
        <dbReference type="ARBA" id="ARBA00023002"/>
    </source>
</evidence>
<comment type="similarity">
    <text evidence="1">Belongs to the oxygen-dependent FAD-linked oxidoreductase family.</text>
</comment>
<dbReference type="PANTHER" id="PTHR13878">
    <property type="entry name" value="GULONOLACTONE OXIDASE"/>
    <property type="match status" value="1"/>
</dbReference>
<dbReference type="InterPro" id="IPR016166">
    <property type="entry name" value="FAD-bd_PCMH"/>
</dbReference>
<evidence type="ECO:0000313" key="6">
    <source>
        <dbReference type="Proteomes" id="UP000807469"/>
    </source>
</evidence>
<dbReference type="Pfam" id="PF01565">
    <property type="entry name" value="FAD_binding_4"/>
    <property type="match status" value="1"/>
</dbReference>
<protein>
    <submittedName>
        <fullName evidence="5">FAD-binding domain-containing protein</fullName>
    </submittedName>
</protein>
<dbReference type="SUPFAM" id="SSF56176">
    <property type="entry name" value="FAD-binding/transporter-associated domain-like"/>
    <property type="match status" value="1"/>
</dbReference>
<feature type="signal peptide" evidence="3">
    <location>
        <begin position="1"/>
        <end position="26"/>
    </location>
</feature>
<keyword evidence="3" id="KW-0732">Signal</keyword>
<feature type="chain" id="PRO_5040318565" evidence="3">
    <location>
        <begin position="27"/>
        <end position="586"/>
    </location>
</feature>
<dbReference type="InterPro" id="IPR006094">
    <property type="entry name" value="Oxid_FAD_bind_N"/>
</dbReference>
<dbReference type="PANTHER" id="PTHR13878:SF91">
    <property type="entry name" value="FAD BINDING DOMAIN PROTEIN (AFU_ORTHOLOGUE AFUA_6G12070)-RELATED"/>
    <property type="match status" value="1"/>
</dbReference>
<keyword evidence="2" id="KW-0560">Oxidoreductase</keyword>
<dbReference type="InterPro" id="IPR050432">
    <property type="entry name" value="FAD-linked_Oxidoreductases_BP"/>
</dbReference>
<dbReference type="Pfam" id="PF08031">
    <property type="entry name" value="BBE"/>
    <property type="match status" value="1"/>
</dbReference>
<keyword evidence="6" id="KW-1185">Reference proteome</keyword>
<name>A0A9P5Z174_9AGAR</name>
<sequence>MFDSFPSPWSLLKLGTQLLLVSPLRSVSDEWASLNKTLGGRLQRGIPFAQPCFLSALTPSSANYSAQCTEIQERNEDHLFRSESFGSYELTQWETCEATGEQCSIDWQNPQNSAAFSPPRECKQGSVPSYYIEVKEPNDVRAAYAFTQRTKIPLVIKNTGHDYFGRSAGPGTLALWTRNLDKLVLDKNFVPEGCSSDATTALTIGAGQHFRAIYDFSRANNVTFVAGADPSVGASGGWVMGGGHGALSPAFGLGVDRVLQFKIVTPDGQYRTVNKCQNEDLFFALRGGGGGTFGVVLESSFIASPQVTVQAVLGMYNSTRENTVKLVKELAKGAVQLAADGWGGYITPSLSSAVWANPLLSLADAEKSAASVIAAFKAVGGETVFYTMETFTDFFDTFIAPNTDPVGRPQVLASRLIPSDKFEDDVLIESMINGMLDSDFSQILAVAPYGFKDYDKYGTSIHPAWRTSVWHSLMSYFSNFDSTLDDRMEQYAKLTRLWTTVREHTPNSGVYMNEADIYEPDYKTAFWGPHHDRLLEIKKKYDPHHILDCWRCVGWKGVNDDRYKCYPRKDTTATPEVEDAKDYKEL</sequence>
<evidence type="ECO:0000313" key="5">
    <source>
        <dbReference type="EMBL" id="KAF9477860.1"/>
    </source>
</evidence>
<comment type="caution">
    <text evidence="5">The sequence shown here is derived from an EMBL/GenBank/DDBJ whole genome shotgun (WGS) entry which is preliminary data.</text>
</comment>
<proteinExistence type="inferred from homology"/>
<dbReference type="GO" id="GO:0016491">
    <property type="term" value="F:oxidoreductase activity"/>
    <property type="evidence" value="ECO:0007669"/>
    <property type="project" value="UniProtKB-KW"/>
</dbReference>
<dbReference type="Gene3D" id="3.30.465.10">
    <property type="match status" value="2"/>
</dbReference>
<dbReference type="InterPro" id="IPR016169">
    <property type="entry name" value="FAD-bd_PCMH_sub2"/>
</dbReference>
<dbReference type="AlphaFoldDB" id="A0A9P5Z174"/>
<evidence type="ECO:0000256" key="3">
    <source>
        <dbReference type="SAM" id="SignalP"/>
    </source>
</evidence>
<gene>
    <name evidence="5" type="ORF">BDN70DRAFT_880714</name>
</gene>
<dbReference type="Proteomes" id="UP000807469">
    <property type="component" value="Unassembled WGS sequence"/>
</dbReference>
<accession>A0A9P5Z174</accession>
<reference evidence="5" key="1">
    <citation type="submission" date="2020-11" db="EMBL/GenBank/DDBJ databases">
        <authorList>
            <consortium name="DOE Joint Genome Institute"/>
            <person name="Ahrendt S."/>
            <person name="Riley R."/>
            <person name="Andreopoulos W."/>
            <person name="Labutti K."/>
            <person name="Pangilinan J."/>
            <person name="Ruiz-Duenas F.J."/>
            <person name="Barrasa J.M."/>
            <person name="Sanchez-Garcia M."/>
            <person name="Camarero S."/>
            <person name="Miyauchi S."/>
            <person name="Serrano A."/>
            <person name="Linde D."/>
            <person name="Babiker R."/>
            <person name="Drula E."/>
            <person name="Ayuso-Fernandez I."/>
            <person name="Pacheco R."/>
            <person name="Padilla G."/>
            <person name="Ferreira P."/>
            <person name="Barriuso J."/>
            <person name="Kellner H."/>
            <person name="Castanera R."/>
            <person name="Alfaro M."/>
            <person name="Ramirez L."/>
            <person name="Pisabarro A.G."/>
            <person name="Kuo A."/>
            <person name="Tritt A."/>
            <person name="Lipzen A."/>
            <person name="He G."/>
            <person name="Yan M."/>
            <person name="Ng V."/>
            <person name="Cullen D."/>
            <person name="Martin F."/>
            <person name="Rosso M.-N."/>
            <person name="Henrissat B."/>
            <person name="Hibbett D."/>
            <person name="Martinez A.T."/>
            <person name="Grigoriev I.V."/>
        </authorList>
    </citation>
    <scope>NUCLEOTIDE SEQUENCE</scope>
    <source>
        <strain evidence="5">CIRM-BRFM 674</strain>
    </source>
</reference>
<dbReference type="PROSITE" id="PS51387">
    <property type="entry name" value="FAD_PCMH"/>
    <property type="match status" value="1"/>
</dbReference>
<evidence type="ECO:0000259" key="4">
    <source>
        <dbReference type="PROSITE" id="PS51387"/>
    </source>
</evidence>